<dbReference type="RefSeq" id="WP_120118364.1">
    <property type="nucleotide sequence ID" value="NZ_BORI01000025.1"/>
</dbReference>
<evidence type="ECO:0000256" key="1">
    <source>
        <dbReference type="ARBA" id="ARBA00023125"/>
    </source>
</evidence>
<dbReference type="OrthoDB" id="66596at2"/>
<dbReference type="PROSITE" id="PS50977">
    <property type="entry name" value="HTH_TETR_2"/>
    <property type="match status" value="1"/>
</dbReference>
<feature type="DNA-binding region" description="H-T-H motif" evidence="2">
    <location>
        <begin position="29"/>
        <end position="48"/>
    </location>
</feature>
<dbReference type="Gene3D" id="1.10.10.60">
    <property type="entry name" value="Homeodomain-like"/>
    <property type="match status" value="1"/>
</dbReference>
<sequence>MPPKKKFSKEQIINSAFHIAKTEGIDKITIRKVSDYLGCSSAPIYVNFNDVEELKQAVVKKMVDWSQQLIHEQNSGNPFADIGIASLKMATEYPVLTQDIVLKSNRYLKYYDQDMSGEFVALMKQVPELEGFTEKELMTILLKMRIFQIGLTLMVANRLLPEEFNLDKMIDMSNSVAEDIVIASRMRKEENKDNI</sequence>
<name>A0A429X265_SIMTE</name>
<evidence type="ECO:0000313" key="4">
    <source>
        <dbReference type="EMBL" id="RST57473.1"/>
    </source>
</evidence>
<dbReference type="GO" id="GO:0003677">
    <property type="term" value="F:DNA binding"/>
    <property type="evidence" value="ECO:0007669"/>
    <property type="project" value="UniProtKB-UniRule"/>
</dbReference>
<keyword evidence="1 2" id="KW-0238">DNA-binding</keyword>
<dbReference type="InterPro" id="IPR001647">
    <property type="entry name" value="HTH_TetR"/>
</dbReference>
<organism evidence="4 5">
    <name type="scientific">Siminovitchia terrae</name>
    <name type="common">Bacillus terrae</name>
    <dbReference type="NCBI Taxonomy" id="1914933"/>
    <lineage>
        <taxon>Bacteria</taxon>
        <taxon>Bacillati</taxon>
        <taxon>Bacillota</taxon>
        <taxon>Bacilli</taxon>
        <taxon>Bacillales</taxon>
        <taxon>Bacillaceae</taxon>
        <taxon>Siminovitchia</taxon>
    </lineage>
</organism>
<evidence type="ECO:0000313" key="5">
    <source>
        <dbReference type="Proteomes" id="UP000287296"/>
    </source>
</evidence>
<dbReference type="Proteomes" id="UP000287296">
    <property type="component" value="Unassembled WGS sequence"/>
</dbReference>
<dbReference type="InterPro" id="IPR009057">
    <property type="entry name" value="Homeodomain-like_sf"/>
</dbReference>
<proteinExistence type="predicted"/>
<accession>A0A429X265</accession>
<evidence type="ECO:0000256" key="2">
    <source>
        <dbReference type="PROSITE-ProRule" id="PRU00335"/>
    </source>
</evidence>
<feature type="domain" description="HTH tetR-type" evidence="3">
    <location>
        <begin position="6"/>
        <end position="66"/>
    </location>
</feature>
<evidence type="ECO:0000259" key="3">
    <source>
        <dbReference type="PROSITE" id="PS50977"/>
    </source>
</evidence>
<comment type="caution">
    <text evidence="4">The sequence shown here is derived from an EMBL/GenBank/DDBJ whole genome shotgun (WGS) entry which is preliminary data.</text>
</comment>
<protein>
    <submittedName>
        <fullName evidence="4">TetR/AcrR family transcriptional regulator</fullName>
    </submittedName>
</protein>
<dbReference type="AlphaFoldDB" id="A0A429X265"/>
<dbReference type="EMBL" id="QYTW02000033">
    <property type="protein sequence ID" value="RST57473.1"/>
    <property type="molecule type" value="Genomic_DNA"/>
</dbReference>
<gene>
    <name evidence="4" type="ORF">D5F11_022385</name>
</gene>
<dbReference type="SUPFAM" id="SSF46689">
    <property type="entry name" value="Homeodomain-like"/>
    <property type="match status" value="1"/>
</dbReference>
<reference evidence="4 5" key="1">
    <citation type="submission" date="2018-12" db="EMBL/GenBank/DDBJ databases">
        <authorList>
            <person name="Sun L."/>
            <person name="Chen Z."/>
        </authorList>
    </citation>
    <scope>NUCLEOTIDE SEQUENCE [LARGE SCALE GENOMIC DNA]</scope>
    <source>
        <strain evidence="4 5">LMG 29736</strain>
    </source>
</reference>